<sequence length="180" mass="19365">MVTHPFSHVFTVFNKCCCFFSVLPNLHNYSLLQTAWTHSFFSFLLCRVSNHHLSAALRTITILVPLLEIYKYVWSILPNFEGPVVGLALVVALAPSGPFIALAGRLVVSVAAAIIITLVAAFLAFVLAPVALVGAFIACATAFIPIMGAFVAFVGARVTFVAAVVTAVVTPFLTTRRRGR</sequence>
<dbReference type="EMBL" id="MU853758">
    <property type="protein sequence ID" value="KAK3944745.1"/>
    <property type="molecule type" value="Genomic_DNA"/>
</dbReference>
<name>A0AAN6NFW2_9PEZI</name>
<keyword evidence="3" id="KW-1185">Reference proteome</keyword>
<comment type="caution">
    <text evidence="2">The sequence shown here is derived from an EMBL/GenBank/DDBJ whole genome shotgun (WGS) entry which is preliminary data.</text>
</comment>
<proteinExistence type="predicted"/>
<dbReference type="Proteomes" id="UP001303473">
    <property type="component" value="Unassembled WGS sequence"/>
</dbReference>
<keyword evidence="1" id="KW-1133">Transmembrane helix</keyword>
<evidence type="ECO:0000313" key="2">
    <source>
        <dbReference type="EMBL" id="KAK3944745.1"/>
    </source>
</evidence>
<keyword evidence="1" id="KW-0472">Membrane</keyword>
<dbReference type="AlphaFoldDB" id="A0AAN6NFW2"/>
<feature type="transmembrane region" description="Helical" evidence="1">
    <location>
        <begin position="111"/>
        <end position="144"/>
    </location>
</feature>
<keyword evidence="1" id="KW-0812">Transmembrane</keyword>
<evidence type="ECO:0000313" key="3">
    <source>
        <dbReference type="Proteomes" id="UP001303473"/>
    </source>
</evidence>
<gene>
    <name evidence="2" type="ORF">QBC46DRAFT_374233</name>
</gene>
<protein>
    <submittedName>
        <fullName evidence="2">Uncharacterized protein</fullName>
    </submittedName>
</protein>
<accession>A0AAN6NFW2</accession>
<feature type="transmembrane region" description="Helical" evidence="1">
    <location>
        <begin position="85"/>
        <end position="104"/>
    </location>
</feature>
<evidence type="ECO:0000256" key="1">
    <source>
        <dbReference type="SAM" id="Phobius"/>
    </source>
</evidence>
<reference evidence="3" key="1">
    <citation type="journal article" date="2023" name="Mol. Phylogenet. Evol.">
        <title>Genome-scale phylogeny and comparative genomics of the fungal order Sordariales.</title>
        <authorList>
            <person name="Hensen N."/>
            <person name="Bonometti L."/>
            <person name="Westerberg I."/>
            <person name="Brannstrom I.O."/>
            <person name="Guillou S."/>
            <person name="Cros-Aarteil S."/>
            <person name="Calhoun S."/>
            <person name="Haridas S."/>
            <person name="Kuo A."/>
            <person name="Mondo S."/>
            <person name="Pangilinan J."/>
            <person name="Riley R."/>
            <person name="LaButti K."/>
            <person name="Andreopoulos B."/>
            <person name="Lipzen A."/>
            <person name="Chen C."/>
            <person name="Yan M."/>
            <person name="Daum C."/>
            <person name="Ng V."/>
            <person name="Clum A."/>
            <person name="Steindorff A."/>
            <person name="Ohm R.A."/>
            <person name="Martin F."/>
            <person name="Silar P."/>
            <person name="Natvig D.O."/>
            <person name="Lalanne C."/>
            <person name="Gautier V."/>
            <person name="Ament-Velasquez S.L."/>
            <person name="Kruys A."/>
            <person name="Hutchinson M.I."/>
            <person name="Powell A.J."/>
            <person name="Barry K."/>
            <person name="Miller A.N."/>
            <person name="Grigoriev I.V."/>
            <person name="Debuchy R."/>
            <person name="Gladieux P."/>
            <person name="Hiltunen Thoren M."/>
            <person name="Johannesson H."/>
        </authorList>
    </citation>
    <scope>NUCLEOTIDE SEQUENCE [LARGE SCALE GENOMIC DNA]</scope>
    <source>
        <strain evidence="3">CBS 340.73</strain>
    </source>
</reference>
<organism evidence="2 3">
    <name type="scientific">Diplogelasinospora grovesii</name>
    <dbReference type="NCBI Taxonomy" id="303347"/>
    <lineage>
        <taxon>Eukaryota</taxon>
        <taxon>Fungi</taxon>
        <taxon>Dikarya</taxon>
        <taxon>Ascomycota</taxon>
        <taxon>Pezizomycotina</taxon>
        <taxon>Sordariomycetes</taxon>
        <taxon>Sordariomycetidae</taxon>
        <taxon>Sordariales</taxon>
        <taxon>Diplogelasinosporaceae</taxon>
        <taxon>Diplogelasinospora</taxon>
    </lineage>
</organism>